<comment type="subcellular location">
    <subcellularLocation>
        <location evidence="12">Cytoplasm</location>
    </subcellularLocation>
</comment>
<keyword evidence="5 12" id="KW-0963">Cytoplasm</keyword>
<evidence type="ECO:0000256" key="3">
    <source>
        <dbReference type="ARBA" id="ARBA00007592"/>
    </source>
</evidence>
<evidence type="ECO:0000256" key="1">
    <source>
        <dbReference type="ARBA" id="ARBA00003294"/>
    </source>
</evidence>
<dbReference type="PROSITE" id="PS00666">
    <property type="entry name" value="DHDPS_2"/>
    <property type="match status" value="1"/>
</dbReference>
<comment type="catalytic activity">
    <reaction evidence="11 12">
        <text>L-aspartate 4-semialdehyde + pyruvate = (2S,4S)-4-hydroxy-2,3,4,5-tetrahydrodipicolinate + H2O + H(+)</text>
        <dbReference type="Rhea" id="RHEA:34171"/>
        <dbReference type="ChEBI" id="CHEBI:15361"/>
        <dbReference type="ChEBI" id="CHEBI:15377"/>
        <dbReference type="ChEBI" id="CHEBI:15378"/>
        <dbReference type="ChEBI" id="CHEBI:67139"/>
        <dbReference type="ChEBI" id="CHEBI:537519"/>
        <dbReference type="EC" id="4.3.3.7"/>
    </reaction>
</comment>
<keyword evidence="15" id="KW-1185">Reference proteome</keyword>
<keyword evidence="6 12" id="KW-0028">Amino-acid biosynthesis</keyword>
<dbReference type="InterPro" id="IPR005263">
    <property type="entry name" value="DapA"/>
</dbReference>
<evidence type="ECO:0000256" key="10">
    <source>
        <dbReference type="ARBA" id="ARBA00023270"/>
    </source>
</evidence>
<dbReference type="InterPro" id="IPR020625">
    <property type="entry name" value="Schiff_base-form_aldolases_AS"/>
</dbReference>
<sequence length="293" mass="30983">MSFRGTYTALITPFCDGQIDRPAFQALIDRQVAAGIDGIVPVGTTGESPTLNTPEHIEVIQLAVDYANGRCEVVAGTGANATAEAVELTIAAEKAGATGTLQVCPYYNKPSAEGLYQHYKAVADATALPVMLYSVPGRSAIPIPVEVAARLAVDCPTIVAIKEAGGCVDRVNQLVQALPDGFAILSGDDPLTLPFMSCGAVGLVSVASNLIPDVMVRLVRACLNGSYDEALAMQKQWYPLFRGLMSLDTNPVPIKEAVAMQGHCSNEFRLPLVGLESTKSSALRELLESFDLL</sequence>
<evidence type="ECO:0000256" key="11">
    <source>
        <dbReference type="ARBA" id="ARBA00047836"/>
    </source>
</evidence>
<feature type="site" description="Part of a proton relay during catalysis" evidence="12">
    <location>
        <position position="44"/>
    </location>
</feature>
<dbReference type="CDD" id="cd00950">
    <property type="entry name" value="DHDPS"/>
    <property type="match status" value="1"/>
</dbReference>
<dbReference type="EC" id="4.3.3.7" evidence="4 12"/>
<dbReference type="InterPro" id="IPR020624">
    <property type="entry name" value="Schiff_base-form_aldolases_CS"/>
</dbReference>
<accession>A0ABM7RIC0</accession>
<comment type="function">
    <text evidence="1 12">Catalyzes the condensation of (S)-aspartate-beta-semialdehyde [(S)-ASA] and pyruvate to 4-hydroxy-tetrahydrodipicolinate (HTPA).</text>
</comment>
<feature type="active site" description="Proton donor/acceptor" evidence="12">
    <location>
        <position position="133"/>
    </location>
</feature>
<keyword evidence="8 12" id="KW-0457">Lysine biosynthesis</keyword>
<evidence type="ECO:0000256" key="8">
    <source>
        <dbReference type="ARBA" id="ARBA00023154"/>
    </source>
</evidence>
<dbReference type="HAMAP" id="MF_00418">
    <property type="entry name" value="DapA"/>
    <property type="match status" value="1"/>
</dbReference>
<dbReference type="PANTHER" id="PTHR12128:SF66">
    <property type="entry name" value="4-HYDROXY-2-OXOGLUTARATE ALDOLASE, MITOCHONDRIAL"/>
    <property type="match status" value="1"/>
</dbReference>
<protein>
    <recommendedName>
        <fullName evidence="4 12">4-hydroxy-tetrahydrodipicolinate synthase</fullName>
        <shortName evidence="12">HTPA synthase</shortName>
        <ecNumber evidence="4 12">4.3.3.7</ecNumber>
    </recommendedName>
</protein>
<evidence type="ECO:0000256" key="7">
    <source>
        <dbReference type="ARBA" id="ARBA00022915"/>
    </source>
</evidence>
<gene>
    <name evidence="12 14" type="primary">dapA</name>
    <name evidence="14" type="ORF">HAHE_31060</name>
</gene>
<evidence type="ECO:0000256" key="2">
    <source>
        <dbReference type="ARBA" id="ARBA00005120"/>
    </source>
</evidence>
<dbReference type="NCBIfam" id="TIGR00674">
    <property type="entry name" value="dapA"/>
    <property type="match status" value="1"/>
</dbReference>
<evidence type="ECO:0000313" key="15">
    <source>
        <dbReference type="Proteomes" id="UP001374893"/>
    </source>
</evidence>
<feature type="binding site" evidence="12">
    <location>
        <position position="45"/>
    </location>
    <ligand>
        <name>pyruvate</name>
        <dbReference type="ChEBI" id="CHEBI:15361"/>
    </ligand>
</feature>
<evidence type="ECO:0000256" key="4">
    <source>
        <dbReference type="ARBA" id="ARBA00012086"/>
    </source>
</evidence>
<dbReference type="InterPro" id="IPR002220">
    <property type="entry name" value="DapA-like"/>
</dbReference>
<evidence type="ECO:0000256" key="9">
    <source>
        <dbReference type="ARBA" id="ARBA00023239"/>
    </source>
</evidence>
<name>A0ABM7RIC0_9BACT</name>
<comment type="similarity">
    <text evidence="3 12 13">Belongs to the DapA family.</text>
</comment>
<dbReference type="PANTHER" id="PTHR12128">
    <property type="entry name" value="DIHYDRODIPICOLINATE SYNTHASE"/>
    <property type="match status" value="1"/>
</dbReference>
<feature type="site" description="Part of a proton relay during catalysis" evidence="12">
    <location>
        <position position="107"/>
    </location>
</feature>
<dbReference type="PIRSF" id="PIRSF001365">
    <property type="entry name" value="DHDPS"/>
    <property type="match status" value="1"/>
</dbReference>
<keyword evidence="7 12" id="KW-0220">Diaminopimelate biosynthesis</keyword>
<dbReference type="InterPro" id="IPR013785">
    <property type="entry name" value="Aldolase_TIM"/>
</dbReference>
<keyword evidence="10 12" id="KW-0704">Schiff base</keyword>
<proteinExistence type="inferred from homology"/>
<dbReference type="Pfam" id="PF00701">
    <property type="entry name" value="DHDPS"/>
    <property type="match status" value="1"/>
</dbReference>
<dbReference type="Proteomes" id="UP001374893">
    <property type="component" value="Chromosome"/>
</dbReference>
<comment type="subunit">
    <text evidence="12">Homotetramer; dimer of dimers.</text>
</comment>
<keyword evidence="9 12" id="KW-0456">Lyase</keyword>
<dbReference type="SUPFAM" id="SSF51569">
    <property type="entry name" value="Aldolase"/>
    <property type="match status" value="1"/>
</dbReference>
<dbReference type="PRINTS" id="PR00146">
    <property type="entry name" value="DHPICSNTHASE"/>
</dbReference>
<evidence type="ECO:0000256" key="12">
    <source>
        <dbReference type="HAMAP-Rule" id="MF_00418"/>
    </source>
</evidence>
<evidence type="ECO:0000256" key="5">
    <source>
        <dbReference type="ARBA" id="ARBA00022490"/>
    </source>
</evidence>
<dbReference type="EMBL" id="AP024702">
    <property type="protein sequence ID" value="BCX49198.1"/>
    <property type="molecule type" value="Genomic_DNA"/>
</dbReference>
<evidence type="ECO:0000313" key="14">
    <source>
        <dbReference type="EMBL" id="BCX49198.1"/>
    </source>
</evidence>
<organism evidence="14 15">
    <name type="scientific">Haloferula helveola</name>
    <dbReference type="NCBI Taxonomy" id="490095"/>
    <lineage>
        <taxon>Bacteria</taxon>
        <taxon>Pseudomonadati</taxon>
        <taxon>Verrucomicrobiota</taxon>
        <taxon>Verrucomicrobiia</taxon>
        <taxon>Verrucomicrobiales</taxon>
        <taxon>Verrucomicrobiaceae</taxon>
        <taxon>Haloferula</taxon>
    </lineage>
</organism>
<evidence type="ECO:0000256" key="13">
    <source>
        <dbReference type="PIRNR" id="PIRNR001365"/>
    </source>
</evidence>
<dbReference type="PROSITE" id="PS00665">
    <property type="entry name" value="DHDPS_1"/>
    <property type="match status" value="1"/>
</dbReference>
<evidence type="ECO:0000256" key="6">
    <source>
        <dbReference type="ARBA" id="ARBA00022605"/>
    </source>
</evidence>
<dbReference type="RefSeq" id="WP_338685687.1">
    <property type="nucleotide sequence ID" value="NZ_AP024702.1"/>
</dbReference>
<reference evidence="14 15" key="1">
    <citation type="submission" date="2021-06" db="EMBL/GenBank/DDBJ databases">
        <title>Complete genome of Haloferula helveola possessing various polysaccharide degrading enzymes.</title>
        <authorList>
            <person name="Takami H."/>
            <person name="Huang C."/>
            <person name="Hamasaki K."/>
        </authorList>
    </citation>
    <scope>NUCLEOTIDE SEQUENCE [LARGE SCALE GENOMIC DNA]</scope>
    <source>
        <strain evidence="14 15">CN-1</strain>
    </source>
</reference>
<comment type="pathway">
    <text evidence="2 12">Amino-acid biosynthesis; L-lysine biosynthesis via DAP pathway; (S)-tetrahydrodipicolinate from L-aspartate: step 3/4.</text>
</comment>
<dbReference type="SMART" id="SM01130">
    <property type="entry name" value="DHDPS"/>
    <property type="match status" value="1"/>
</dbReference>
<dbReference type="Gene3D" id="3.20.20.70">
    <property type="entry name" value="Aldolase class I"/>
    <property type="match status" value="1"/>
</dbReference>
<feature type="active site" description="Schiff-base intermediate with substrate" evidence="12">
    <location>
        <position position="162"/>
    </location>
</feature>
<feature type="binding site" evidence="12">
    <location>
        <position position="204"/>
    </location>
    <ligand>
        <name>pyruvate</name>
        <dbReference type="ChEBI" id="CHEBI:15361"/>
    </ligand>
</feature>
<comment type="caution">
    <text evidence="12">Was originally thought to be a dihydrodipicolinate synthase (DHDPS), catalyzing the condensation of (S)-aspartate-beta-semialdehyde [(S)-ASA] and pyruvate to dihydrodipicolinate (DHDP). However, it was shown in E.coli that the product of the enzymatic reaction is not dihydrodipicolinate but in fact (4S)-4-hydroxy-2,3,4,5-tetrahydro-(2S)-dipicolinic acid (HTPA), and that the consecutive dehydration reaction leading to DHDP is not spontaneous but catalyzed by DapB.</text>
</comment>